<evidence type="ECO:0000313" key="2">
    <source>
        <dbReference type="EMBL" id="CAA9578863.1"/>
    </source>
</evidence>
<feature type="transmembrane region" description="Helical" evidence="1">
    <location>
        <begin position="12"/>
        <end position="36"/>
    </location>
</feature>
<sequence length="101" mass="10500">MIDVIAANDTHAIWQVVLGMAAVVLAVVIILMMLLLSLVKDIQASVASLLETAGIVASQTANIPKLAATPPVLNLIIEEAIIQDGYMNALTDGYTAAGETV</sequence>
<keyword evidence="1" id="KW-0472">Membrane</keyword>
<proteinExistence type="predicted"/>
<reference evidence="2" key="1">
    <citation type="submission" date="2020-02" db="EMBL/GenBank/DDBJ databases">
        <authorList>
            <person name="Meier V. D."/>
        </authorList>
    </citation>
    <scope>NUCLEOTIDE SEQUENCE</scope>
    <source>
        <strain evidence="2">AVDCRST_MAG87</strain>
    </source>
</reference>
<evidence type="ECO:0000256" key="1">
    <source>
        <dbReference type="SAM" id="Phobius"/>
    </source>
</evidence>
<dbReference type="AlphaFoldDB" id="A0A6J4VGM4"/>
<dbReference type="EMBL" id="CADCWJ010000690">
    <property type="protein sequence ID" value="CAA9578863.1"/>
    <property type="molecule type" value="Genomic_DNA"/>
</dbReference>
<protein>
    <submittedName>
        <fullName evidence="2">Uncharacterized protein</fullName>
    </submittedName>
</protein>
<name>A0A6J4VGM4_9BACT</name>
<gene>
    <name evidence="2" type="ORF">AVDCRST_MAG87-3129</name>
</gene>
<accession>A0A6J4VGM4</accession>
<keyword evidence="1" id="KW-0812">Transmembrane</keyword>
<keyword evidence="1" id="KW-1133">Transmembrane helix</keyword>
<organism evidence="2">
    <name type="scientific">uncultured Thermomicrobiales bacterium</name>
    <dbReference type="NCBI Taxonomy" id="1645740"/>
    <lineage>
        <taxon>Bacteria</taxon>
        <taxon>Pseudomonadati</taxon>
        <taxon>Thermomicrobiota</taxon>
        <taxon>Thermomicrobia</taxon>
        <taxon>Thermomicrobiales</taxon>
        <taxon>environmental samples</taxon>
    </lineage>
</organism>